<gene>
    <name evidence="2" type="ORF">PG991_001956</name>
</gene>
<dbReference type="EMBL" id="JAQQWI010000005">
    <property type="protein sequence ID" value="KAK8035883.1"/>
    <property type="molecule type" value="Genomic_DNA"/>
</dbReference>
<sequence>MYIRLHDYIAQLISHGIIRQTRYPNAVVRDAFGEGRAKEDPLRDAANVAAANYWHHAQEQLGELNRDLGQLGSLLHEDAVHRAAEWRVGQEPHRSADLVGEQGARVDRTQAHSPWQYASLYLPFHLLPLLLVIYFFKFHIREEVIGVCTKSNIDR</sequence>
<comment type="caution">
    <text evidence="2">The sequence shown here is derived from an EMBL/GenBank/DDBJ whole genome shotgun (WGS) entry which is preliminary data.</text>
</comment>
<evidence type="ECO:0000256" key="1">
    <source>
        <dbReference type="SAM" id="Phobius"/>
    </source>
</evidence>
<keyword evidence="3" id="KW-1185">Reference proteome</keyword>
<reference evidence="2 3" key="1">
    <citation type="submission" date="2023-01" db="EMBL/GenBank/DDBJ databases">
        <title>Analysis of 21 Apiospora genomes using comparative genomics revels a genus with tremendous synthesis potential of carbohydrate active enzymes and secondary metabolites.</title>
        <authorList>
            <person name="Sorensen T."/>
        </authorList>
    </citation>
    <scope>NUCLEOTIDE SEQUENCE [LARGE SCALE GENOMIC DNA]</scope>
    <source>
        <strain evidence="2 3">CBS 20057</strain>
    </source>
</reference>
<feature type="transmembrane region" description="Helical" evidence="1">
    <location>
        <begin position="115"/>
        <end position="136"/>
    </location>
</feature>
<evidence type="ECO:0000313" key="3">
    <source>
        <dbReference type="Proteomes" id="UP001396898"/>
    </source>
</evidence>
<proteinExistence type="predicted"/>
<keyword evidence="1" id="KW-0812">Transmembrane</keyword>
<organism evidence="2 3">
    <name type="scientific">Apiospora marii</name>
    <dbReference type="NCBI Taxonomy" id="335849"/>
    <lineage>
        <taxon>Eukaryota</taxon>
        <taxon>Fungi</taxon>
        <taxon>Dikarya</taxon>
        <taxon>Ascomycota</taxon>
        <taxon>Pezizomycotina</taxon>
        <taxon>Sordariomycetes</taxon>
        <taxon>Xylariomycetidae</taxon>
        <taxon>Amphisphaeriales</taxon>
        <taxon>Apiosporaceae</taxon>
        <taxon>Apiospora</taxon>
    </lineage>
</organism>
<evidence type="ECO:0000313" key="2">
    <source>
        <dbReference type="EMBL" id="KAK8035883.1"/>
    </source>
</evidence>
<name>A0ABR1SQU8_9PEZI</name>
<keyword evidence="1" id="KW-0472">Membrane</keyword>
<dbReference type="Proteomes" id="UP001396898">
    <property type="component" value="Unassembled WGS sequence"/>
</dbReference>
<keyword evidence="1" id="KW-1133">Transmembrane helix</keyword>
<accession>A0ABR1SQU8</accession>
<protein>
    <submittedName>
        <fullName evidence="2">Uncharacterized protein</fullName>
    </submittedName>
</protein>